<accession>A0A3B0X4Q0</accession>
<sequence>MCEIFGVSSSAYYRWSKAEPSAMGKRHQELAEVII</sequence>
<dbReference type="EMBL" id="UOFH01000247">
    <property type="protein sequence ID" value="VAW63285.1"/>
    <property type="molecule type" value="Genomic_DNA"/>
</dbReference>
<organism evidence="1">
    <name type="scientific">hydrothermal vent metagenome</name>
    <dbReference type="NCBI Taxonomy" id="652676"/>
    <lineage>
        <taxon>unclassified sequences</taxon>
        <taxon>metagenomes</taxon>
        <taxon>ecological metagenomes</taxon>
    </lineage>
</organism>
<gene>
    <name evidence="1" type="ORF">MNBD_GAMMA08-871</name>
</gene>
<evidence type="ECO:0000313" key="1">
    <source>
        <dbReference type="EMBL" id="VAW63285.1"/>
    </source>
</evidence>
<protein>
    <submittedName>
        <fullName evidence="1">Uncharacterized protein</fullName>
    </submittedName>
</protein>
<reference evidence="1" key="1">
    <citation type="submission" date="2018-06" db="EMBL/GenBank/DDBJ databases">
        <authorList>
            <person name="Zhirakovskaya E."/>
        </authorList>
    </citation>
    <scope>NUCLEOTIDE SEQUENCE</scope>
</reference>
<name>A0A3B0X4Q0_9ZZZZ</name>
<dbReference type="AlphaFoldDB" id="A0A3B0X4Q0"/>
<proteinExistence type="predicted"/>